<name>A0ACC1JBC6_9FUNG</name>
<keyword evidence="2" id="KW-1185">Reference proteome</keyword>
<keyword evidence="1" id="KW-0560">Oxidoreductase</keyword>
<evidence type="ECO:0000313" key="2">
    <source>
        <dbReference type="Proteomes" id="UP001150603"/>
    </source>
</evidence>
<evidence type="ECO:0000313" key="1">
    <source>
        <dbReference type="EMBL" id="KAJ1945063.1"/>
    </source>
</evidence>
<gene>
    <name evidence="1" type="primary">DUS3</name>
    <name evidence="1" type="ORF">FBU59_002423</name>
</gene>
<dbReference type="EMBL" id="JANBPW010001322">
    <property type="protein sequence ID" value="KAJ1945063.1"/>
    <property type="molecule type" value="Genomic_DNA"/>
</dbReference>
<dbReference type="EC" id="1.3.1.89" evidence="1"/>
<organism evidence="1 2">
    <name type="scientific">Linderina macrospora</name>
    <dbReference type="NCBI Taxonomy" id="4868"/>
    <lineage>
        <taxon>Eukaryota</taxon>
        <taxon>Fungi</taxon>
        <taxon>Fungi incertae sedis</taxon>
        <taxon>Zoopagomycota</taxon>
        <taxon>Kickxellomycotina</taxon>
        <taxon>Kickxellomycetes</taxon>
        <taxon>Kickxellales</taxon>
        <taxon>Kickxellaceae</taxon>
        <taxon>Linderina</taxon>
    </lineage>
</organism>
<dbReference type="Proteomes" id="UP001150603">
    <property type="component" value="Unassembled WGS sequence"/>
</dbReference>
<proteinExistence type="predicted"/>
<comment type="caution">
    <text evidence="1">The sequence shown here is derived from an EMBL/GenBank/DDBJ whole genome shotgun (WGS) entry which is preliminary data.</text>
</comment>
<reference evidence="1" key="1">
    <citation type="submission" date="2022-07" db="EMBL/GenBank/DDBJ databases">
        <title>Phylogenomic reconstructions and comparative analyses of Kickxellomycotina fungi.</title>
        <authorList>
            <person name="Reynolds N.K."/>
            <person name="Stajich J.E."/>
            <person name="Barry K."/>
            <person name="Grigoriev I.V."/>
            <person name="Crous P."/>
            <person name="Smith M.E."/>
        </authorList>
    </citation>
    <scope>NUCLEOTIDE SEQUENCE</scope>
    <source>
        <strain evidence="1">NRRL 5244</strain>
    </source>
</reference>
<sequence length="125" mass="14007">MPAAEEAQREKGVAPIKKEYLIVRSTEPAVESPAATPTTEGNSESQPKRREKASGQNKNRKQKNKQVYKDSNRLCAQIALGNECKFGEKCTFSHDVDEFLAQRGPDLGDRCVLFDLYGQCRFGLR</sequence>
<feature type="non-terminal residue" evidence="1">
    <location>
        <position position="125"/>
    </location>
</feature>
<protein>
    <submittedName>
        <fullName evidence="1">tRNA-dihydrouridine synthase 3</fullName>
        <ecNumber evidence="1">1.3.1.89</ecNumber>
    </submittedName>
</protein>
<accession>A0ACC1JBC6</accession>